<evidence type="ECO:0000256" key="1">
    <source>
        <dbReference type="SAM" id="Phobius"/>
    </source>
</evidence>
<gene>
    <name evidence="2" type="ORF">NCTC13489_01284</name>
</gene>
<evidence type="ECO:0000313" key="3">
    <source>
        <dbReference type="Proteomes" id="UP000270036"/>
    </source>
</evidence>
<keyword evidence="1" id="KW-1133">Transmembrane helix</keyword>
<protein>
    <submittedName>
        <fullName evidence="2">Uncharacterized protein</fullName>
    </submittedName>
</protein>
<organism evidence="2 3">
    <name type="scientific">Kaistella antarctica</name>
    <dbReference type="NCBI Taxonomy" id="266748"/>
    <lineage>
        <taxon>Bacteria</taxon>
        <taxon>Pseudomonadati</taxon>
        <taxon>Bacteroidota</taxon>
        <taxon>Flavobacteriia</taxon>
        <taxon>Flavobacteriales</taxon>
        <taxon>Weeksellaceae</taxon>
        <taxon>Chryseobacterium group</taxon>
        <taxon>Kaistella</taxon>
    </lineage>
</organism>
<dbReference type="EMBL" id="LR134441">
    <property type="protein sequence ID" value="VEH99005.1"/>
    <property type="molecule type" value="Genomic_DNA"/>
</dbReference>
<feature type="transmembrane region" description="Helical" evidence="1">
    <location>
        <begin position="123"/>
        <end position="141"/>
    </location>
</feature>
<evidence type="ECO:0000313" key="2">
    <source>
        <dbReference type="EMBL" id="VEH99005.1"/>
    </source>
</evidence>
<keyword evidence="1" id="KW-0812">Transmembrane</keyword>
<feature type="transmembrane region" description="Helical" evidence="1">
    <location>
        <begin position="68"/>
        <end position="87"/>
    </location>
</feature>
<reference evidence="2 3" key="1">
    <citation type="submission" date="2018-12" db="EMBL/GenBank/DDBJ databases">
        <authorList>
            <consortium name="Pathogen Informatics"/>
        </authorList>
    </citation>
    <scope>NUCLEOTIDE SEQUENCE [LARGE SCALE GENOMIC DNA]</scope>
    <source>
        <strain evidence="2 3">NCTC13489</strain>
    </source>
</reference>
<keyword evidence="1" id="KW-0472">Membrane</keyword>
<accession>A0A3S4YJJ8</accession>
<proteinExistence type="predicted"/>
<sequence>MGLLYFVLIIHFWWWEFNLKLITQWSFTDYIFIIIYILLYYLLCAILYPDDLKDYRGYDDYFFSRKKWFFSILGLCFLADIIDTYLKGNNYFLASEPEYYSRIIVHAALCLLAIFIRNRTFQYVLVVAFILYEISFIYRFFNIES</sequence>
<dbReference type="KEGG" id="cant:NCTC13489_01284"/>
<name>A0A3S4YJJ8_9FLAO</name>
<feature type="transmembrane region" description="Helical" evidence="1">
    <location>
        <begin position="30"/>
        <end position="48"/>
    </location>
</feature>
<dbReference type="AlphaFoldDB" id="A0A3S4YJJ8"/>
<dbReference type="Proteomes" id="UP000270036">
    <property type="component" value="Chromosome"/>
</dbReference>
<feature type="transmembrane region" description="Helical" evidence="1">
    <location>
        <begin position="99"/>
        <end position="116"/>
    </location>
</feature>